<dbReference type="InterPro" id="IPR050696">
    <property type="entry name" value="FtsA/MreB"/>
</dbReference>
<dbReference type="AlphaFoldDB" id="A0A5D0MLF2"/>
<evidence type="ECO:0000313" key="2">
    <source>
        <dbReference type="EMBL" id="TYB31389.1"/>
    </source>
</evidence>
<gene>
    <name evidence="2" type="primary">pilM</name>
    <name evidence="2" type="ORF">FXF47_04425</name>
</gene>
<comment type="caution">
    <text evidence="2">The sequence shown here is derived from an EMBL/GenBank/DDBJ whole genome shotgun (WGS) entry which is preliminary data.</text>
</comment>
<dbReference type="PANTHER" id="PTHR32432:SF3">
    <property type="entry name" value="ETHANOLAMINE UTILIZATION PROTEIN EUTJ"/>
    <property type="match status" value="1"/>
</dbReference>
<organism evidence="2 3">
    <name type="scientific">Candidatus Mcinerneyibacterium aminivorans</name>
    <dbReference type="NCBI Taxonomy" id="2703815"/>
    <lineage>
        <taxon>Bacteria</taxon>
        <taxon>Candidatus Macinerneyibacteriota</taxon>
        <taxon>Candidatus Mcinerneyibacteria</taxon>
        <taxon>Candidatus Mcinerneyibacteriales</taxon>
        <taxon>Candidatus Mcinerneyibacteriaceae</taxon>
        <taxon>Candidatus Mcinerneyibacterium</taxon>
    </lineage>
</organism>
<name>A0A5D0MLF2_9BACT</name>
<dbReference type="NCBIfam" id="TIGR01175">
    <property type="entry name" value="pilM"/>
    <property type="match status" value="1"/>
</dbReference>
<dbReference type="EMBL" id="VSIX01000035">
    <property type="protein sequence ID" value="TYB31389.1"/>
    <property type="molecule type" value="Genomic_DNA"/>
</dbReference>
<dbReference type="InterPro" id="IPR003494">
    <property type="entry name" value="SHS2_FtsA"/>
</dbReference>
<dbReference type="GO" id="GO:0051301">
    <property type="term" value="P:cell division"/>
    <property type="evidence" value="ECO:0007669"/>
    <property type="project" value="InterPro"/>
</dbReference>
<feature type="domain" description="SHS2" evidence="1">
    <location>
        <begin position="4"/>
        <end position="163"/>
    </location>
</feature>
<dbReference type="InterPro" id="IPR005883">
    <property type="entry name" value="PilM"/>
</dbReference>
<dbReference type="Gene3D" id="3.30.1490.300">
    <property type="match status" value="1"/>
</dbReference>
<dbReference type="InterPro" id="IPR043129">
    <property type="entry name" value="ATPase_NBD"/>
</dbReference>
<dbReference type="SMART" id="SM00842">
    <property type="entry name" value="FtsA"/>
    <property type="match status" value="1"/>
</dbReference>
<accession>A0A5D0MLF2</accession>
<dbReference type="PANTHER" id="PTHR32432">
    <property type="entry name" value="CELL DIVISION PROTEIN FTSA-RELATED"/>
    <property type="match status" value="1"/>
</dbReference>
<dbReference type="Proteomes" id="UP000324143">
    <property type="component" value="Unassembled WGS sequence"/>
</dbReference>
<dbReference type="CDD" id="cd24049">
    <property type="entry name" value="ASKHA_NBD_PilM"/>
    <property type="match status" value="1"/>
</dbReference>
<dbReference type="PIRSF" id="PIRSF019169">
    <property type="entry name" value="PilM"/>
    <property type="match status" value="1"/>
</dbReference>
<evidence type="ECO:0000259" key="1">
    <source>
        <dbReference type="SMART" id="SM00842"/>
    </source>
</evidence>
<dbReference type="Gene3D" id="3.30.420.40">
    <property type="match status" value="2"/>
</dbReference>
<sequence length="335" mass="37229">MKRLVGLDIGSYAIKILSLKVGRKNVKVKKFGYGKLSRESIVEGDIMDTNLIEKRIRNVYNEENVKNKNLSISVAGRNIMYKNIKINAVGKDDVKKTLEWELPNHIPYEKDNIYTDYEVLSEEGGQTELLIIAAKKDVVNTRINLLKGLGLMPVVVDTAATSVQNAYETLVGPIEDTAFIVDIGAEKTSMSIVADGVPRFIRELPHGGNAYTNEIAKNLGLNYESAEETKMENNKNNVEIHQYFDSINQNIASEIQKSMRYVKADSPIVVNKGIITGGASLTPGLLDYLRSNLDISNIELFNPVEYLNIPDEYQSEMEELGPSLSVVTGLALRKG</sequence>
<proteinExistence type="predicted"/>
<evidence type="ECO:0000313" key="3">
    <source>
        <dbReference type="Proteomes" id="UP000324143"/>
    </source>
</evidence>
<dbReference type="Pfam" id="PF11104">
    <property type="entry name" value="PilM_2"/>
    <property type="match status" value="1"/>
</dbReference>
<protein>
    <submittedName>
        <fullName evidence="2">Type IV pilus assembly protein PilM</fullName>
    </submittedName>
</protein>
<dbReference type="SUPFAM" id="SSF53067">
    <property type="entry name" value="Actin-like ATPase domain"/>
    <property type="match status" value="2"/>
</dbReference>
<keyword evidence="3" id="KW-1185">Reference proteome</keyword>
<reference evidence="2" key="1">
    <citation type="submission" date="2019-08" db="EMBL/GenBank/DDBJ databases">
        <title>Genomic characterization of a novel candidate phylum (ARYD3) from a high temperature, high salinity tertiary oil reservoir in north central Oklahoma, USA.</title>
        <authorList>
            <person name="Youssef N.H."/>
            <person name="Yadav A."/>
            <person name="Elshahed M.S."/>
        </authorList>
    </citation>
    <scope>NUCLEOTIDE SEQUENCE [LARGE SCALE GENOMIC DNA]</scope>
    <source>
        <strain evidence="2">ARYD3</strain>
    </source>
</reference>